<organism evidence="2 3">
    <name type="scientific">Streptomyces plumbiresistens</name>
    <dbReference type="NCBI Taxonomy" id="511811"/>
    <lineage>
        <taxon>Bacteria</taxon>
        <taxon>Bacillati</taxon>
        <taxon>Actinomycetota</taxon>
        <taxon>Actinomycetes</taxon>
        <taxon>Kitasatosporales</taxon>
        <taxon>Streptomycetaceae</taxon>
        <taxon>Streptomyces</taxon>
    </lineage>
</organism>
<evidence type="ECO:0000313" key="3">
    <source>
        <dbReference type="Proteomes" id="UP001500456"/>
    </source>
</evidence>
<name>A0ABP7TPL2_9ACTN</name>
<evidence type="ECO:0000313" key="2">
    <source>
        <dbReference type="EMBL" id="GAA4029062.1"/>
    </source>
</evidence>
<proteinExistence type="predicted"/>
<feature type="region of interest" description="Disordered" evidence="1">
    <location>
        <begin position="24"/>
        <end position="49"/>
    </location>
</feature>
<keyword evidence="3" id="KW-1185">Reference proteome</keyword>
<dbReference type="EMBL" id="BAAAZX010000046">
    <property type="protein sequence ID" value="GAA4029062.1"/>
    <property type="molecule type" value="Genomic_DNA"/>
</dbReference>
<comment type="caution">
    <text evidence="2">The sequence shown here is derived from an EMBL/GenBank/DDBJ whole genome shotgun (WGS) entry which is preliminary data.</text>
</comment>
<evidence type="ECO:0000256" key="1">
    <source>
        <dbReference type="SAM" id="MobiDB-lite"/>
    </source>
</evidence>
<gene>
    <name evidence="2" type="ORF">GCM10022232_88600</name>
</gene>
<reference evidence="3" key="1">
    <citation type="journal article" date="2019" name="Int. J. Syst. Evol. Microbiol.">
        <title>The Global Catalogue of Microorganisms (GCM) 10K type strain sequencing project: providing services to taxonomists for standard genome sequencing and annotation.</title>
        <authorList>
            <consortium name="The Broad Institute Genomics Platform"/>
            <consortium name="The Broad Institute Genome Sequencing Center for Infectious Disease"/>
            <person name="Wu L."/>
            <person name="Ma J."/>
        </authorList>
    </citation>
    <scope>NUCLEOTIDE SEQUENCE [LARGE SCALE GENOMIC DNA]</scope>
    <source>
        <strain evidence="3">JCM 16924</strain>
    </source>
</reference>
<sequence>MHSRVEAMVMAAFDTAQGMVMANSGTAKLERIPTPPPKITNRRKEAMGPGEAEVAVSGFGARGDFMAASFRRERVLFRGCGR</sequence>
<protein>
    <submittedName>
        <fullName evidence="2">Uncharacterized protein</fullName>
    </submittedName>
</protein>
<accession>A0ABP7TPL2</accession>
<dbReference type="Proteomes" id="UP001500456">
    <property type="component" value="Unassembled WGS sequence"/>
</dbReference>